<dbReference type="PANTHER" id="PTHR45947:SF3">
    <property type="entry name" value="SULFOQUINOVOSYL TRANSFERASE SQD2"/>
    <property type="match status" value="1"/>
</dbReference>
<dbReference type="CDD" id="cd03794">
    <property type="entry name" value="GT4_WbuB-like"/>
    <property type="match status" value="1"/>
</dbReference>
<evidence type="ECO:0000313" key="3">
    <source>
        <dbReference type="Proteomes" id="UP000824161"/>
    </source>
</evidence>
<dbReference type="InterPro" id="IPR050194">
    <property type="entry name" value="Glycosyltransferase_grp1"/>
</dbReference>
<organism evidence="2 3">
    <name type="scientific">Candidatus Merdimorpha stercoravium</name>
    <dbReference type="NCBI Taxonomy" id="2840863"/>
    <lineage>
        <taxon>Bacteria</taxon>
        <taxon>Pseudomonadati</taxon>
        <taxon>Bacteroidota</taxon>
        <taxon>Flavobacteriia</taxon>
        <taxon>Flavobacteriales</taxon>
        <taxon>Candidatus Merdimorpha</taxon>
    </lineage>
</organism>
<proteinExistence type="predicted"/>
<dbReference type="PANTHER" id="PTHR45947">
    <property type="entry name" value="SULFOQUINOVOSYL TRANSFERASE SQD2"/>
    <property type="match status" value="1"/>
</dbReference>
<reference evidence="2" key="2">
    <citation type="journal article" date="2021" name="PeerJ">
        <title>Extensive microbial diversity within the chicken gut microbiome revealed by metagenomics and culture.</title>
        <authorList>
            <person name="Gilroy R."/>
            <person name="Ravi A."/>
            <person name="Getino M."/>
            <person name="Pursley I."/>
            <person name="Horton D.L."/>
            <person name="Alikhan N.F."/>
            <person name="Baker D."/>
            <person name="Gharbi K."/>
            <person name="Hall N."/>
            <person name="Watson M."/>
            <person name="Adriaenssens E.M."/>
            <person name="Foster-Nyarko E."/>
            <person name="Jarju S."/>
            <person name="Secka A."/>
            <person name="Antonio M."/>
            <person name="Oren A."/>
            <person name="Chaudhuri R.R."/>
            <person name="La Ragione R."/>
            <person name="Hildebrand F."/>
            <person name="Pallen M.J."/>
        </authorList>
    </citation>
    <scope>NUCLEOTIDE SEQUENCE</scope>
    <source>
        <strain evidence="2">1383</strain>
    </source>
</reference>
<comment type="caution">
    <text evidence="2">The sequence shown here is derived from an EMBL/GenBank/DDBJ whole genome shotgun (WGS) entry which is preliminary data.</text>
</comment>
<dbReference type="Pfam" id="PF13579">
    <property type="entry name" value="Glyco_trans_4_4"/>
    <property type="match status" value="1"/>
</dbReference>
<reference evidence="2" key="1">
    <citation type="submission" date="2020-10" db="EMBL/GenBank/DDBJ databases">
        <authorList>
            <person name="Gilroy R."/>
        </authorList>
    </citation>
    <scope>NUCLEOTIDE SEQUENCE</scope>
    <source>
        <strain evidence="2">1383</strain>
    </source>
</reference>
<dbReference type="AlphaFoldDB" id="A0A9D1H9Q3"/>
<evidence type="ECO:0000313" key="2">
    <source>
        <dbReference type="EMBL" id="HIT98003.1"/>
    </source>
</evidence>
<dbReference type="GO" id="GO:0016758">
    <property type="term" value="F:hexosyltransferase activity"/>
    <property type="evidence" value="ECO:0007669"/>
    <property type="project" value="TreeGrafter"/>
</dbReference>
<name>A0A9D1H9Q3_9FLAO</name>
<dbReference type="SUPFAM" id="SSF53756">
    <property type="entry name" value="UDP-Glycosyltransferase/glycogen phosphorylase"/>
    <property type="match status" value="1"/>
</dbReference>
<gene>
    <name evidence="2" type="ORF">IAC44_04105</name>
</gene>
<accession>A0A9D1H9Q3</accession>
<dbReference type="Gene3D" id="3.40.50.2000">
    <property type="entry name" value="Glycogen Phosphorylase B"/>
    <property type="match status" value="2"/>
</dbReference>
<sequence>MKILVVSCSYYPEIGAAPVRITNLAEGLKEKGCQVDVLTCMPNYPKARIFDAYKGKIFLHEKINGIDIYRYIHYPSNSKKALPRAISMVSFGVMLWLFGLRVKKIRSYDRVIVQSPPIISAWSAMVLLKGLYRRKIILNISDLWPLSAVELGALRAGSRMHKMLCRVEKSMYRHADAICGQSQEILDHIKAIVGEKPCFLYRNLQRGLSGSSSTEKTPRTEGFQIVYAGLLGIAQDILSIVQHIDFAALGCQFHLYGSGNQADEIETFLKEHPHSNVHLHGTLPKKELAAILPRYHASIVPLTTAIKGAVPSKIFDLAAAQVPILFCGGGEGARIVEKYGIGLTSSPSDYPALEKNIRILCGMSAEEYDRLIRREGEVCENDLNFDKQMTRFCSFLKDMNH</sequence>
<protein>
    <submittedName>
        <fullName evidence="2">Glycosyltransferase family 4 protein</fullName>
    </submittedName>
</protein>
<evidence type="ECO:0000259" key="1">
    <source>
        <dbReference type="Pfam" id="PF13579"/>
    </source>
</evidence>
<feature type="domain" description="Glycosyltransferase subfamily 4-like N-terminal" evidence="1">
    <location>
        <begin position="17"/>
        <end position="192"/>
    </location>
</feature>
<dbReference type="InterPro" id="IPR028098">
    <property type="entry name" value="Glyco_trans_4-like_N"/>
</dbReference>
<dbReference type="EMBL" id="DVLY01000095">
    <property type="protein sequence ID" value="HIT98003.1"/>
    <property type="molecule type" value="Genomic_DNA"/>
</dbReference>
<dbReference type="Proteomes" id="UP000824161">
    <property type="component" value="Unassembled WGS sequence"/>
</dbReference>